<dbReference type="PANTHER" id="PTHR18952">
    <property type="entry name" value="CARBONIC ANHYDRASE"/>
    <property type="match status" value="1"/>
</dbReference>
<dbReference type="InterPro" id="IPR001148">
    <property type="entry name" value="CA_dom"/>
</dbReference>
<evidence type="ECO:0000256" key="3">
    <source>
        <dbReference type="ARBA" id="ARBA00022723"/>
    </source>
</evidence>
<dbReference type="Gene3D" id="3.10.200.10">
    <property type="entry name" value="Alpha carbonic anhydrase"/>
    <property type="match status" value="1"/>
</dbReference>
<sequence>MYIGNDGSSMANLESGLKKVVEKDSATLIFNYTVGVHLPPILDNFYRYQGSLTTPGCDESVIWTLMAEPVPILIQQLEILRAVQGPIFGKSLNINVRPIQPLNGRRVQFRSSAFNRQKICNNETITKGNGVDSLMNIPTLFNYAFFLFLAFFFSFY</sequence>
<comment type="similarity">
    <text evidence="1">Belongs to the alpha-carbonic anhydrase family.</text>
</comment>
<evidence type="ECO:0000256" key="4">
    <source>
        <dbReference type="ARBA" id="ARBA00022833"/>
    </source>
</evidence>
<dbReference type="SUPFAM" id="SSF51069">
    <property type="entry name" value="Carbonic anhydrase"/>
    <property type="match status" value="1"/>
</dbReference>
<organism evidence="9 10">
    <name type="scientific">Meloidogyne graminicola</name>
    <dbReference type="NCBI Taxonomy" id="189291"/>
    <lineage>
        <taxon>Eukaryota</taxon>
        <taxon>Metazoa</taxon>
        <taxon>Ecdysozoa</taxon>
        <taxon>Nematoda</taxon>
        <taxon>Chromadorea</taxon>
        <taxon>Rhabditida</taxon>
        <taxon>Tylenchina</taxon>
        <taxon>Tylenchomorpha</taxon>
        <taxon>Tylenchoidea</taxon>
        <taxon>Meloidogynidae</taxon>
        <taxon>Meloidogyninae</taxon>
        <taxon>Meloidogyne</taxon>
    </lineage>
</organism>
<keyword evidence="7" id="KW-0812">Transmembrane</keyword>
<dbReference type="GO" id="GO:0004089">
    <property type="term" value="F:carbonate dehydratase activity"/>
    <property type="evidence" value="ECO:0007669"/>
    <property type="project" value="UniProtKB-EC"/>
</dbReference>
<dbReference type="InterPro" id="IPR023561">
    <property type="entry name" value="Carbonic_anhydrase_a-class"/>
</dbReference>
<evidence type="ECO:0000256" key="1">
    <source>
        <dbReference type="ARBA" id="ARBA00010718"/>
    </source>
</evidence>
<dbReference type="Proteomes" id="UP000605970">
    <property type="component" value="Unassembled WGS sequence"/>
</dbReference>
<keyword evidence="5" id="KW-0456">Lyase</keyword>
<dbReference type="EC" id="4.2.1.1" evidence="2"/>
<evidence type="ECO:0000256" key="2">
    <source>
        <dbReference type="ARBA" id="ARBA00012925"/>
    </source>
</evidence>
<dbReference type="Pfam" id="PF00194">
    <property type="entry name" value="Carb_anhydrase"/>
    <property type="match status" value="1"/>
</dbReference>
<accession>A0A8S9ZNF2</accession>
<dbReference type="OrthoDB" id="429145at2759"/>
<evidence type="ECO:0000256" key="5">
    <source>
        <dbReference type="ARBA" id="ARBA00023239"/>
    </source>
</evidence>
<feature type="transmembrane region" description="Helical" evidence="7">
    <location>
        <begin position="134"/>
        <end position="155"/>
    </location>
</feature>
<dbReference type="PROSITE" id="PS51144">
    <property type="entry name" value="ALPHA_CA_2"/>
    <property type="match status" value="1"/>
</dbReference>
<keyword evidence="4" id="KW-0862">Zinc</keyword>
<dbReference type="PANTHER" id="PTHR18952:SF265">
    <property type="entry name" value="CARBONIC ANHYDRASE"/>
    <property type="match status" value="1"/>
</dbReference>
<reference evidence="9" key="1">
    <citation type="journal article" date="2020" name="Ecol. Evol.">
        <title>Genome structure and content of the rice root-knot nematode (Meloidogyne graminicola).</title>
        <authorList>
            <person name="Phan N.T."/>
            <person name="Danchin E.G.J."/>
            <person name="Klopp C."/>
            <person name="Perfus-Barbeoch L."/>
            <person name="Kozlowski D.K."/>
            <person name="Koutsovoulos G.D."/>
            <person name="Lopez-Roques C."/>
            <person name="Bouchez O."/>
            <person name="Zahm M."/>
            <person name="Besnard G."/>
            <person name="Bellafiore S."/>
        </authorList>
    </citation>
    <scope>NUCLEOTIDE SEQUENCE</scope>
    <source>
        <strain evidence="9">VN-18</strain>
    </source>
</reference>
<evidence type="ECO:0000313" key="9">
    <source>
        <dbReference type="EMBL" id="KAF7634742.1"/>
    </source>
</evidence>
<proteinExistence type="inferred from homology"/>
<feature type="domain" description="Alpha-carbonic anhydrase" evidence="8">
    <location>
        <begin position="1"/>
        <end position="111"/>
    </location>
</feature>
<protein>
    <recommendedName>
        <fullName evidence="2">carbonic anhydrase</fullName>
        <ecNumber evidence="2">4.2.1.1</ecNumber>
    </recommendedName>
</protein>
<keyword evidence="7" id="KW-0472">Membrane</keyword>
<comment type="caution">
    <text evidence="9">The sequence shown here is derived from an EMBL/GenBank/DDBJ whole genome shotgun (WGS) entry which is preliminary data.</text>
</comment>
<dbReference type="AlphaFoldDB" id="A0A8S9ZNF2"/>
<evidence type="ECO:0000259" key="8">
    <source>
        <dbReference type="PROSITE" id="PS51144"/>
    </source>
</evidence>
<comment type="catalytic activity">
    <reaction evidence="6">
        <text>hydrogencarbonate + H(+) = CO2 + H2O</text>
        <dbReference type="Rhea" id="RHEA:10748"/>
        <dbReference type="ChEBI" id="CHEBI:15377"/>
        <dbReference type="ChEBI" id="CHEBI:15378"/>
        <dbReference type="ChEBI" id="CHEBI:16526"/>
        <dbReference type="ChEBI" id="CHEBI:17544"/>
        <dbReference type="EC" id="4.2.1.1"/>
    </reaction>
</comment>
<dbReference type="EMBL" id="JABEBT010000052">
    <property type="protein sequence ID" value="KAF7634742.1"/>
    <property type="molecule type" value="Genomic_DNA"/>
</dbReference>
<evidence type="ECO:0000256" key="6">
    <source>
        <dbReference type="ARBA" id="ARBA00048348"/>
    </source>
</evidence>
<name>A0A8S9ZNF2_9BILA</name>
<evidence type="ECO:0000313" key="10">
    <source>
        <dbReference type="Proteomes" id="UP000605970"/>
    </source>
</evidence>
<dbReference type="InterPro" id="IPR036398">
    <property type="entry name" value="CA_dom_sf"/>
</dbReference>
<keyword evidence="3" id="KW-0479">Metal-binding</keyword>
<keyword evidence="10" id="KW-1185">Reference proteome</keyword>
<keyword evidence="7" id="KW-1133">Transmembrane helix</keyword>
<gene>
    <name evidence="9" type="ORF">Mgra_00005890</name>
</gene>
<evidence type="ECO:0000256" key="7">
    <source>
        <dbReference type="SAM" id="Phobius"/>
    </source>
</evidence>
<dbReference type="GO" id="GO:0008270">
    <property type="term" value="F:zinc ion binding"/>
    <property type="evidence" value="ECO:0007669"/>
    <property type="project" value="InterPro"/>
</dbReference>